<dbReference type="EMBL" id="LEOY01000002">
    <property type="protein sequence ID" value="RBR31852.1"/>
    <property type="molecule type" value="Genomic_DNA"/>
</dbReference>
<name>A0A366SJ27_9ENTE</name>
<keyword evidence="1" id="KW-0805">Transcription regulation</keyword>
<dbReference type="InterPro" id="IPR028978">
    <property type="entry name" value="Chorismate_lyase_/UTRA_dom_sf"/>
</dbReference>
<evidence type="ECO:0000256" key="3">
    <source>
        <dbReference type="ARBA" id="ARBA00023163"/>
    </source>
</evidence>
<dbReference type="InterPro" id="IPR012770">
    <property type="entry name" value="TreR"/>
</dbReference>
<dbReference type="InterPro" id="IPR036390">
    <property type="entry name" value="WH_DNA-bd_sf"/>
</dbReference>
<dbReference type="GO" id="GO:0003700">
    <property type="term" value="F:DNA-binding transcription factor activity"/>
    <property type="evidence" value="ECO:0007669"/>
    <property type="project" value="UniProtKB-UniRule"/>
</dbReference>
<reference evidence="6 7" key="1">
    <citation type="submission" date="2015-06" db="EMBL/GenBank/DDBJ databases">
        <title>The Genome Sequence of Enterococcus cecorum 170AEA1.</title>
        <authorList>
            <consortium name="The Broad Institute Genomics Platform"/>
            <consortium name="The Broad Institute Genome Sequencing Center for Infectious Disease"/>
            <person name="Earl A.M."/>
            <person name="Van Tyne D."/>
            <person name="Lebreton F."/>
            <person name="Saavedra J.T."/>
            <person name="Gilmore M.S."/>
            <person name="Manson McGuire A."/>
            <person name="Clock S."/>
            <person name="Crupain M."/>
            <person name="Rangan U."/>
            <person name="Young S."/>
            <person name="Abouelleil A."/>
            <person name="Cao P."/>
            <person name="Chapman S.B."/>
            <person name="Griggs A."/>
            <person name="Priest M."/>
            <person name="Shea T."/>
            <person name="Wortman J."/>
            <person name="Nusbaum C."/>
            <person name="Birren B."/>
        </authorList>
    </citation>
    <scope>NUCLEOTIDE SEQUENCE [LARGE SCALE GENOMIC DNA]</scope>
    <source>
        <strain evidence="6 7">170AEA1</strain>
    </source>
</reference>
<keyword evidence="3" id="KW-0804">Transcription</keyword>
<accession>A0A366SJ27</accession>
<dbReference type="Gene3D" id="3.40.1410.10">
    <property type="entry name" value="Chorismate lyase-like"/>
    <property type="match status" value="1"/>
</dbReference>
<sequence length="276" mass="32262">MKIYELIYQQLESDILLGNYPPETFLPSESQLAKHFEASRDTIRKALQQLTNHGYIKKVQGKGSLVLRREQLRFPVSGLTSYKELQNAYGYDSSTQVESLTKLIVKKELAEKTGFEENHEVWSVLRSRKINGQKVILDWDLIALEFVKELDTEIAKDSLYAYFEKQLGLEISFAEKEITVDPVKTLDKLYLDLNEQDTHIVSVTSRVFLKNMRQFQYTESKRPIMKYIENLQSHSTLEILFFIYNLLVQFLTMANKLLELLFLRKILHLATSPKDR</sequence>
<dbReference type="PRINTS" id="PR00035">
    <property type="entry name" value="HTHGNTR"/>
</dbReference>
<dbReference type="Pfam" id="PF07702">
    <property type="entry name" value="UTRA"/>
    <property type="match status" value="1"/>
</dbReference>
<gene>
    <name evidence="6" type="ORF">EB18_00275</name>
</gene>
<dbReference type="GO" id="GO:0003677">
    <property type="term" value="F:DNA binding"/>
    <property type="evidence" value="ECO:0007669"/>
    <property type="project" value="UniProtKB-UniRule"/>
</dbReference>
<feature type="domain" description="HTH gntR-type" evidence="5">
    <location>
        <begin position="1"/>
        <end position="69"/>
    </location>
</feature>
<dbReference type="PANTHER" id="PTHR44846:SF12">
    <property type="entry name" value="HTH-TYPE TRANSCRIPTIONAL REGULATOR TRER"/>
    <property type="match status" value="1"/>
</dbReference>
<dbReference type="PANTHER" id="PTHR44846">
    <property type="entry name" value="MANNOSYL-D-GLYCERATE TRANSPORT/METABOLISM SYSTEM REPRESSOR MNGR-RELATED"/>
    <property type="match status" value="1"/>
</dbReference>
<dbReference type="CDD" id="cd07377">
    <property type="entry name" value="WHTH_GntR"/>
    <property type="match status" value="1"/>
</dbReference>
<dbReference type="NCBIfam" id="TIGR02404">
    <property type="entry name" value="trehalos_R_Bsub"/>
    <property type="match status" value="1"/>
</dbReference>
<dbReference type="SMART" id="SM00866">
    <property type="entry name" value="UTRA"/>
    <property type="match status" value="1"/>
</dbReference>
<dbReference type="SUPFAM" id="SSF64288">
    <property type="entry name" value="Chorismate lyase-like"/>
    <property type="match status" value="1"/>
</dbReference>
<evidence type="ECO:0000313" key="7">
    <source>
        <dbReference type="Proteomes" id="UP000252800"/>
    </source>
</evidence>
<evidence type="ECO:0000256" key="1">
    <source>
        <dbReference type="ARBA" id="ARBA00023015"/>
    </source>
</evidence>
<evidence type="ECO:0000313" key="6">
    <source>
        <dbReference type="EMBL" id="RBR31852.1"/>
    </source>
</evidence>
<dbReference type="InterPro" id="IPR050679">
    <property type="entry name" value="Bact_HTH_transcr_reg"/>
</dbReference>
<dbReference type="SMART" id="SM00345">
    <property type="entry name" value="HTH_GNTR"/>
    <property type="match status" value="1"/>
</dbReference>
<dbReference type="InterPro" id="IPR011663">
    <property type="entry name" value="UTRA"/>
</dbReference>
<evidence type="ECO:0000256" key="2">
    <source>
        <dbReference type="ARBA" id="ARBA00023125"/>
    </source>
</evidence>
<keyword evidence="2" id="KW-0238">DNA-binding</keyword>
<dbReference type="SUPFAM" id="SSF46785">
    <property type="entry name" value="Winged helix' DNA-binding domain"/>
    <property type="match status" value="1"/>
</dbReference>
<evidence type="ECO:0000259" key="5">
    <source>
        <dbReference type="PROSITE" id="PS50949"/>
    </source>
</evidence>
<dbReference type="InterPro" id="IPR000524">
    <property type="entry name" value="Tscrpt_reg_HTH_GntR"/>
</dbReference>
<dbReference type="Gene3D" id="1.10.10.10">
    <property type="entry name" value="Winged helix-like DNA-binding domain superfamily/Winged helix DNA-binding domain"/>
    <property type="match status" value="1"/>
</dbReference>
<comment type="caution">
    <text evidence="6">The sequence shown here is derived from an EMBL/GenBank/DDBJ whole genome shotgun (WGS) entry which is preliminary data.</text>
</comment>
<protein>
    <recommendedName>
        <fullName evidence="4">Trehalose operon repressor</fullName>
    </recommendedName>
</protein>
<evidence type="ECO:0000256" key="4">
    <source>
        <dbReference type="NCBIfam" id="TIGR02404"/>
    </source>
</evidence>
<dbReference type="AlphaFoldDB" id="A0A366SJ27"/>
<dbReference type="GO" id="GO:0045892">
    <property type="term" value="P:negative regulation of DNA-templated transcription"/>
    <property type="evidence" value="ECO:0007669"/>
    <property type="project" value="TreeGrafter"/>
</dbReference>
<dbReference type="Proteomes" id="UP000252800">
    <property type="component" value="Unassembled WGS sequence"/>
</dbReference>
<proteinExistence type="predicted"/>
<dbReference type="InterPro" id="IPR036388">
    <property type="entry name" value="WH-like_DNA-bd_sf"/>
</dbReference>
<dbReference type="PROSITE" id="PS50949">
    <property type="entry name" value="HTH_GNTR"/>
    <property type="match status" value="1"/>
</dbReference>
<organism evidence="6 7">
    <name type="scientific">Enterococcus cecorum</name>
    <dbReference type="NCBI Taxonomy" id="44008"/>
    <lineage>
        <taxon>Bacteria</taxon>
        <taxon>Bacillati</taxon>
        <taxon>Bacillota</taxon>
        <taxon>Bacilli</taxon>
        <taxon>Lactobacillales</taxon>
        <taxon>Enterococcaceae</taxon>
        <taxon>Enterococcus</taxon>
    </lineage>
</organism>
<dbReference type="Pfam" id="PF00392">
    <property type="entry name" value="GntR"/>
    <property type="match status" value="1"/>
</dbReference>